<name>U6GBQ3_EIMAC</name>
<organism evidence="1 2">
    <name type="scientific">Eimeria acervulina</name>
    <name type="common">Coccidian parasite</name>
    <dbReference type="NCBI Taxonomy" id="5801"/>
    <lineage>
        <taxon>Eukaryota</taxon>
        <taxon>Sar</taxon>
        <taxon>Alveolata</taxon>
        <taxon>Apicomplexa</taxon>
        <taxon>Conoidasida</taxon>
        <taxon>Coccidia</taxon>
        <taxon>Eucoccidiorida</taxon>
        <taxon>Eimeriorina</taxon>
        <taxon>Eimeriidae</taxon>
        <taxon>Eimeria</taxon>
    </lineage>
</organism>
<dbReference type="GeneID" id="25270710"/>
<dbReference type="EMBL" id="HG670726">
    <property type="protein sequence ID" value="CDI77696.1"/>
    <property type="molecule type" value="Genomic_DNA"/>
</dbReference>
<dbReference type="AlphaFoldDB" id="U6GBQ3"/>
<protein>
    <submittedName>
        <fullName evidence="1">Uncharacterized protein</fullName>
    </submittedName>
</protein>
<keyword evidence="2" id="KW-1185">Reference proteome</keyword>
<dbReference type="RefSeq" id="XP_013251996.1">
    <property type="nucleotide sequence ID" value="XM_013396542.1"/>
</dbReference>
<reference evidence="1" key="1">
    <citation type="submission" date="2013-10" db="EMBL/GenBank/DDBJ databases">
        <title>Genomic analysis of the causative agents of coccidiosis in chickens.</title>
        <authorList>
            <person name="Reid A.J."/>
            <person name="Blake D."/>
            <person name="Billington K."/>
            <person name="Browne H."/>
            <person name="Dunn M."/>
            <person name="Hung S."/>
            <person name="Kawahara F."/>
            <person name="Miranda-Saavedra D."/>
            <person name="Mourier T."/>
            <person name="Nagra H."/>
            <person name="Otto T.D."/>
            <person name="Rawlings N."/>
            <person name="Sanchez A."/>
            <person name="Sanders M."/>
            <person name="Subramaniam C."/>
            <person name="Tay Y."/>
            <person name="Dear P."/>
            <person name="Doerig C."/>
            <person name="Gruber A."/>
            <person name="Parkinson J."/>
            <person name="Shirley M."/>
            <person name="Wan K.L."/>
            <person name="Berriman M."/>
            <person name="Tomley F."/>
            <person name="Pain A."/>
        </authorList>
    </citation>
    <scope>NUCLEOTIDE SEQUENCE</scope>
    <source>
        <strain evidence="1">Houghton</strain>
    </source>
</reference>
<dbReference type="VEuPathDB" id="ToxoDB:EAH_00026400"/>
<evidence type="ECO:0000313" key="2">
    <source>
        <dbReference type="Proteomes" id="UP000018050"/>
    </source>
</evidence>
<accession>U6GBQ3</accession>
<gene>
    <name evidence="1" type="ORF">EAH_00026400</name>
</gene>
<proteinExistence type="predicted"/>
<evidence type="ECO:0000313" key="1">
    <source>
        <dbReference type="EMBL" id="CDI77696.1"/>
    </source>
</evidence>
<sequence>MAARTQYSVENLWTIAFATENQLHVLKLANGVSASPKVVWVFLDVVQSELQHRVLRRTTGPPLSIAGPCPCTAALRMLGDQWQPNHSSRKCSSRARAPTILI</sequence>
<reference evidence="1" key="2">
    <citation type="submission" date="2013-10" db="EMBL/GenBank/DDBJ databases">
        <authorList>
            <person name="Aslett M."/>
        </authorList>
    </citation>
    <scope>NUCLEOTIDE SEQUENCE</scope>
    <source>
        <strain evidence="1">Houghton</strain>
    </source>
</reference>
<dbReference type="Proteomes" id="UP000018050">
    <property type="component" value="Unassembled WGS sequence"/>
</dbReference>